<comment type="caution">
    <text evidence="1">The sequence shown here is derived from an EMBL/GenBank/DDBJ whole genome shotgun (WGS) entry which is preliminary data.</text>
</comment>
<sequence>MSMSVARFRLRLTWTPSLPTTFSAYAAKVESKEEKRGSKVRRSLLGLLGMGFRIVKWDGRTPHPSVDCNGRIIAVLVGQPDHPEYRATANLTFEAIRDASRNTHFPAAMHKHCRGLFAAVNVSLSYGKGQSISCWLNNKEYTGLVEGLLANANIERLAVFADAAFALWAPHLYQYYCTSVFFCVALNFGRNVWTFKHCDVLNLAFGWCAVHALRHYNATLGGHLVLWDLKLVIEFPHGALILLPSATITHLNIPVQEGEERVSFTQFSAGGIFRYVNNGCKAVEGLEQADPGEYEQVMARMASRWREGLNLLGTVDELVTPEELISS</sequence>
<evidence type="ECO:0000313" key="2">
    <source>
        <dbReference type="Proteomes" id="UP001218188"/>
    </source>
</evidence>
<dbReference type="Proteomes" id="UP001218188">
    <property type="component" value="Unassembled WGS sequence"/>
</dbReference>
<gene>
    <name evidence="1" type="ORF">C8F04DRAFT_1252603</name>
</gene>
<evidence type="ECO:0000313" key="1">
    <source>
        <dbReference type="EMBL" id="KAJ7041672.1"/>
    </source>
</evidence>
<dbReference type="Gene3D" id="3.60.130.30">
    <property type="match status" value="1"/>
</dbReference>
<dbReference type="AlphaFoldDB" id="A0AAD6T9U8"/>
<keyword evidence="2" id="KW-1185">Reference proteome</keyword>
<proteinExistence type="predicted"/>
<organism evidence="1 2">
    <name type="scientific">Mycena alexandri</name>
    <dbReference type="NCBI Taxonomy" id="1745969"/>
    <lineage>
        <taxon>Eukaryota</taxon>
        <taxon>Fungi</taxon>
        <taxon>Dikarya</taxon>
        <taxon>Basidiomycota</taxon>
        <taxon>Agaricomycotina</taxon>
        <taxon>Agaricomycetes</taxon>
        <taxon>Agaricomycetidae</taxon>
        <taxon>Agaricales</taxon>
        <taxon>Marasmiineae</taxon>
        <taxon>Mycenaceae</taxon>
        <taxon>Mycena</taxon>
    </lineage>
</organism>
<name>A0AAD6T9U8_9AGAR</name>
<dbReference type="EMBL" id="JARJCM010000015">
    <property type="protein sequence ID" value="KAJ7041672.1"/>
    <property type="molecule type" value="Genomic_DNA"/>
</dbReference>
<accession>A0AAD6T9U8</accession>
<reference evidence="1" key="1">
    <citation type="submission" date="2023-03" db="EMBL/GenBank/DDBJ databases">
        <title>Massive genome expansion in bonnet fungi (Mycena s.s.) driven by repeated elements and novel gene families across ecological guilds.</title>
        <authorList>
            <consortium name="Lawrence Berkeley National Laboratory"/>
            <person name="Harder C.B."/>
            <person name="Miyauchi S."/>
            <person name="Viragh M."/>
            <person name="Kuo A."/>
            <person name="Thoen E."/>
            <person name="Andreopoulos B."/>
            <person name="Lu D."/>
            <person name="Skrede I."/>
            <person name="Drula E."/>
            <person name="Henrissat B."/>
            <person name="Morin E."/>
            <person name="Kohler A."/>
            <person name="Barry K."/>
            <person name="LaButti K."/>
            <person name="Morin E."/>
            <person name="Salamov A."/>
            <person name="Lipzen A."/>
            <person name="Mereny Z."/>
            <person name="Hegedus B."/>
            <person name="Baldrian P."/>
            <person name="Stursova M."/>
            <person name="Weitz H."/>
            <person name="Taylor A."/>
            <person name="Grigoriev I.V."/>
            <person name="Nagy L.G."/>
            <person name="Martin F."/>
            <person name="Kauserud H."/>
        </authorList>
    </citation>
    <scope>NUCLEOTIDE SEQUENCE</scope>
    <source>
        <strain evidence="1">CBHHK200</strain>
    </source>
</reference>
<protein>
    <submittedName>
        <fullName evidence="1">Uncharacterized protein</fullName>
    </submittedName>
</protein>